<dbReference type="PANTHER" id="PTHR20898">
    <property type="entry name" value="DAEDALUS ON 3-RELATED-RELATED"/>
    <property type="match status" value="1"/>
</dbReference>
<name>A0AAE1H8L2_9NEOP</name>
<protein>
    <submittedName>
        <fullName evidence="1">Endoribonuclease YSH1</fullName>
    </submittedName>
</protein>
<reference evidence="1" key="2">
    <citation type="journal article" date="2023" name="BMC Genomics">
        <title>Pest status, molecular evolution, and epigenetic factors derived from the genome assembly of Frankliniella fusca, a thysanopteran phytovirus vector.</title>
        <authorList>
            <person name="Catto M.A."/>
            <person name="Labadie P.E."/>
            <person name="Jacobson A.L."/>
            <person name="Kennedy G.G."/>
            <person name="Srinivasan R."/>
            <person name="Hunt B.G."/>
        </authorList>
    </citation>
    <scope>NUCLEOTIDE SEQUENCE</scope>
    <source>
        <strain evidence="1">PL_HMW_Pooled</strain>
    </source>
</reference>
<dbReference type="AlphaFoldDB" id="A0AAE1H8L2"/>
<proteinExistence type="predicted"/>
<evidence type="ECO:0000313" key="2">
    <source>
        <dbReference type="Proteomes" id="UP001219518"/>
    </source>
</evidence>
<dbReference type="EMBL" id="JAHWGI010000630">
    <property type="protein sequence ID" value="KAK3916844.1"/>
    <property type="molecule type" value="Genomic_DNA"/>
</dbReference>
<dbReference type="Proteomes" id="UP001219518">
    <property type="component" value="Unassembled WGS sequence"/>
</dbReference>
<dbReference type="InterPro" id="IPR010512">
    <property type="entry name" value="DUF1091"/>
</dbReference>
<sequence length="211" mass="23828">MVCAAWDRAGWSWRLVSWSVLAMAARCRLLLLGTAGLLLLVLLTAPARAERSYTLFIEGVGIDESDPEWFGAEKTWMKVRTVNKTMNVAEWDLDLLKEITADVKSNWNMMQKADGGYKPSSIKGSATVCDDLHSKRPSIRALGYSRSNLPKSCPIKEGLYMLRNHIPNENYFPVIIPGDQWRLSNTWSSGAKSILKFHIDIKIDRTRKLQG</sequence>
<accession>A0AAE1H8L2</accession>
<evidence type="ECO:0000313" key="1">
    <source>
        <dbReference type="EMBL" id="KAK3916844.1"/>
    </source>
</evidence>
<comment type="caution">
    <text evidence="1">The sequence shown here is derived from an EMBL/GenBank/DDBJ whole genome shotgun (WGS) entry which is preliminary data.</text>
</comment>
<gene>
    <name evidence="1" type="ORF">KUF71_025945</name>
</gene>
<dbReference type="Pfam" id="PF06477">
    <property type="entry name" value="DUF1091"/>
    <property type="match status" value="1"/>
</dbReference>
<reference evidence="1" key="1">
    <citation type="submission" date="2021-07" db="EMBL/GenBank/DDBJ databases">
        <authorList>
            <person name="Catto M.A."/>
            <person name="Jacobson A."/>
            <person name="Kennedy G."/>
            <person name="Labadie P."/>
            <person name="Hunt B.G."/>
            <person name="Srinivasan R."/>
        </authorList>
    </citation>
    <scope>NUCLEOTIDE SEQUENCE</scope>
    <source>
        <strain evidence="1">PL_HMW_Pooled</strain>
        <tissue evidence="1">Head</tissue>
    </source>
</reference>
<keyword evidence="2" id="KW-1185">Reference proteome</keyword>
<organism evidence="1 2">
    <name type="scientific">Frankliniella fusca</name>
    <dbReference type="NCBI Taxonomy" id="407009"/>
    <lineage>
        <taxon>Eukaryota</taxon>
        <taxon>Metazoa</taxon>
        <taxon>Ecdysozoa</taxon>
        <taxon>Arthropoda</taxon>
        <taxon>Hexapoda</taxon>
        <taxon>Insecta</taxon>
        <taxon>Pterygota</taxon>
        <taxon>Neoptera</taxon>
        <taxon>Paraneoptera</taxon>
        <taxon>Thysanoptera</taxon>
        <taxon>Terebrantia</taxon>
        <taxon>Thripoidea</taxon>
        <taxon>Thripidae</taxon>
        <taxon>Frankliniella</taxon>
    </lineage>
</organism>